<dbReference type="AlphaFoldDB" id="A0A9P7RAH6"/>
<keyword evidence="3" id="KW-0238">DNA-binding</keyword>
<proteinExistence type="predicted"/>
<dbReference type="CDD" id="cd12148">
    <property type="entry name" value="fungal_TF_MHR"/>
    <property type="match status" value="1"/>
</dbReference>
<evidence type="ECO:0000256" key="5">
    <source>
        <dbReference type="ARBA" id="ARBA00023242"/>
    </source>
</evidence>
<sequence length="681" mass="74121">MDLRVSQTIRASIHNCARIGSFKHTKRRLNLDKEAERTHARAHPTLPKLDGPAAQEPRVGTEGYLAQPSSAEPDPAQYSLHELSRLQEQLEKEVQTIKNAVNPSPVSATGILPPAALPLPLPSPSTAYPGAASAFSDHRPPPSASRVSLPALSPVQQARQPEQVPTPTLTSHTTPTGPARQPAQPRALGSKVLSGEDIDFYFDHYFEHFHPYFPIVRSQDPDKLYKQSPILFWTLIAISSRRYTRDAGLFPFLIENLPREVWAAVSNPPISMSTVDALLVLCTWPLPSIRFLNDPSSSYVAIAQNAALLLGLHTGRGTHPEFCIGPNRQTDITDEEACFTWMGYNIQAQRVASSNGFPPPAGFFNEAVNRAAGGRSLPDALGYFGLLYEMQKFSNRLSRTVFSVAEEGEGVPDTVIQLLEDELNKLKQLQARHNSDLDLFTILAVQFELQSYYFIPLSTVDKPTFRHNVNRAYSTAQALINLSLRLESSHRFLLHAPQHVFRTILDAAAVIFDVLVSGHATDVELANADVSVKNAQEALRRCSVQEGDFAMRVLRMSESYWSLRHMMPKLEAPISQYPHRTGAVIAFGTLRRWKKELDQARVGQGGSGVGVGGAGGVAGGAGGVGQGTGAGGTASTPAATDANASLVPTSDPLQDIDWSMLMDDFDWTAGGGGEPNFLGLS</sequence>
<reference evidence="7" key="1">
    <citation type="submission" date="2021-05" db="EMBL/GenBank/DDBJ databases">
        <title>Comparative genomics of three Colletotrichum scovillei strains and genetic complementation revealed genes involved fungal growth and virulence on chili pepper.</title>
        <authorList>
            <person name="Hsieh D.-K."/>
            <person name="Chuang S.-C."/>
            <person name="Chen C.-Y."/>
            <person name="Chao Y.-T."/>
            <person name="Lu M.-Y.J."/>
            <person name="Lee M.-H."/>
            <person name="Shih M.-C."/>
        </authorList>
    </citation>
    <scope>NUCLEOTIDE SEQUENCE</scope>
    <source>
        <strain evidence="7">Coll-153</strain>
    </source>
</reference>
<evidence type="ECO:0000256" key="4">
    <source>
        <dbReference type="ARBA" id="ARBA00023163"/>
    </source>
</evidence>
<keyword evidence="5" id="KW-0539">Nucleus</keyword>
<dbReference type="GO" id="GO:0000981">
    <property type="term" value="F:DNA-binding transcription factor activity, RNA polymerase II-specific"/>
    <property type="evidence" value="ECO:0007669"/>
    <property type="project" value="TreeGrafter"/>
</dbReference>
<evidence type="ECO:0000256" key="2">
    <source>
        <dbReference type="ARBA" id="ARBA00023015"/>
    </source>
</evidence>
<dbReference type="GO" id="GO:0005634">
    <property type="term" value="C:nucleus"/>
    <property type="evidence" value="ECO:0007669"/>
    <property type="project" value="UniProtKB-SubCell"/>
</dbReference>
<comment type="caution">
    <text evidence="7">The sequence shown here is derived from an EMBL/GenBank/DDBJ whole genome shotgun (WGS) entry which is preliminary data.</text>
</comment>
<feature type="region of interest" description="Disordered" evidence="6">
    <location>
        <begin position="34"/>
        <end position="59"/>
    </location>
</feature>
<keyword evidence="8" id="KW-1185">Reference proteome</keyword>
<keyword evidence="2" id="KW-0805">Transcription regulation</keyword>
<feature type="region of interest" description="Disordered" evidence="6">
    <location>
        <begin position="154"/>
        <end position="188"/>
    </location>
</feature>
<dbReference type="PANTHER" id="PTHR31845:SF21">
    <property type="entry name" value="REGULATORY PROTEIN LEU3"/>
    <property type="match status" value="1"/>
</dbReference>
<evidence type="ECO:0000313" key="7">
    <source>
        <dbReference type="EMBL" id="KAG7051894.1"/>
    </source>
</evidence>
<keyword evidence="4" id="KW-0804">Transcription</keyword>
<comment type="subcellular location">
    <subcellularLocation>
        <location evidence="1">Nucleus</location>
    </subcellularLocation>
</comment>
<accession>A0A9P7RAH6</accession>
<name>A0A9P7RAH6_9PEZI</name>
<dbReference type="PANTHER" id="PTHR31845">
    <property type="entry name" value="FINGER DOMAIN PROTEIN, PUTATIVE-RELATED"/>
    <property type="match status" value="1"/>
</dbReference>
<evidence type="ECO:0000256" key="1">
    <source>
        <dbReference type="ARBA" id="ARBA00004123"/>
    </source>
</evidence>
<evidence type="ECO:0000313" key="8">
    <source>
        <dbReference type="Proteomes" id="UP000699042"/>
    </source>
</evidence>
<organism evidence="7 8">
    <name type="scientific">Colletotrichum scovillei</name>
    <dbReference type="NCBI Taxonomy" id="1209932"/>
    <lineage>
        <taxon>Eukaryota</taxon>
        <taxon>Fungi</taxon>
        <taxon>Dikarya</taxon>
        <taxon>Ascomycota</taxon>
        <taxon>Pezizomycotina</taxon>
        <taxon>Sordariomycetes</taxon>
        <taxon>Hypocreomycetidae</taxon>
        <taxon>Glomerellales</taxon>
        <taxon>Glomerellaceae</taxon>
        <taxon>Colletotrichum</taxon>
        <taxon>Colletotrichum acutatum species complex</taxon>
    </lineage>
</organism>
<dbReference type="Proteomes" id="UP000699042">
    <property type="component" value="Unassembled WGS sequence"/>
</dbReference>
<protein>
    <submittedName>
        <fullName evidence="7">C6 zinc finger domain containing protein</fullName>
    </submittedName>
</protein>
<feature type="region of interest" description="Disordered" evidence="6">
    <location>
        <begin position="627"/>
        <end position="648"/>
    </location>
</feature>
<dbReference type="EMBL" id="JAESDN010000004">
    <property type="protein sequence ID" value="KAG7051894.1"/>
    <property type="molecule type" value="Genomic_DNA"/>
</dbReference>
<gene>
    <name evidence="7" type="ORF">JMJ77_002507</name>
</gene>
<feature type="compositionally biased region" description="Low complexity" evidence="6">
    <location>
        <begin position="165"/>
        <end position="178"/>
    </location>
</feature>
<feature type="compositionally biased region" description="Polar residues" evidence="6">
    <location>
        <begin position="636"/>
        <end position="648"/>
    </location>
</feature>
<dbReference type="InterPro" id="IPR051089">
    <property type="entry name" value="prtT"/>
</dbReference>
<evidence type="ECO:0000256" key="6">
    <source>
        <dbReference type="SAM" id="MobiDB-lite"/>
    </source>
</evidence>
<dbReference type="GO" id="GO:0000976">
    <property type="term" value="F:transcription cis-regulatory region binding"/>
    <property type="evidence" value="ECO:0007669"/>
    <property type="project" value="TreeGrafter"/>
</dbReference>
<evidence type="ECO:0000256" key="3">
    <source>
        <dbReference type="ARBA" id="ARBA00023125"/>
    </source>
</evidence>